<keyword evidence="1" id="KW-1133">Transmembrane helix</keyword>
<dbReference type="Proteomes" id="UP000286947">
    <property type="component" value="Unassembled WGS sequence"/>
</dbReference>
<keyword evidence="3" id="KW-1185">Reference proteome</keyword>
<feature type="transmembrane region" description="Helical" evidence="1">
    <location>
        <begin position="12"/>
        <end position="34"/>
    </location>
</feature>
<dbReference type="AlphaFoldDB" id="A0A433SDM0"/>
<evidence type="ECO:0000313" key="3">
    <source>
        <dbReference type="Proteomes" id="UP000286947"/>
    </source>
</evidence>
<gene>
    <name evidence="2" type="ORF">CUZ56_01577</name>
</gene>
<keyword evidence="1" id="KW-0472">Membrane</keyword>
<sequence length="137" mass="15305">MDKKCLNSRKQKGISVISIVALIVFFIVLAYTSLNYASYRVRQNLLDALEPIQQACQTEAGCPLMPEGWRSVECPHTPDLAAVQSCASPAQDSAYRALVYQVASDQFVVRWRYVSDGEYIVTGGKGQTLRLREETLK</sequence>
<accession>A0A433SDM0</accession>
<keyword evidence="1" id="KW-0812">Transmembrane</keyword>
<protein>
    <submittedName>
        <fullName evidence="2">Uncharacterized protein</fullName>
    </submittedName>
</protein>
<organism evidence="2 3">
    <name type="scientific">Saezia sanguinis</name>
    <dbReference type="NCBI Taxonomy" id="1965230"/>
    <lineage>
        <taxon>Bacteria</taxon>
        <taxon>Pseudomonadati</taxon>
        <taxon>Pseudomonadota</taxon>
        <taxon>Betaproteobacteria</taxon>
        <taxon>Burkholderiales</taxon>
        <taxon>Saeziaceae</taxon>
        <taxon>Saezia</taxon>
    </lineage>
</organism>
<reference evidence="2 3" key="1">
    <citation type="submission" date="2018-01" db="EMBL/GenBank/DDBJ databases">
        <title>Saezia sanguinis gen. nov., sp. nov., in the order Burkholderiales isolated from human blood.</title>
        <authorList>
            <person name="Medina-Pascual M.J."/>
            <person name="Valdezate S."/>
            <person name="Monzon S."/>
            <person name="Cuesta I."/>
            <person name="Carrasco G."/>
            <person name="Villalon P."/>
            <person name="Saez-Nieto J.A."/>
        </authorList>
    </citation>
    <scope>NUCLEOTIDE SEQUENCE [LARGE SCALE GENOMIC DNA]</scope>
    <source>
        <strain evidence="2 3">CNM695-12</strain>
    </source>
</reference>
<evidence type="ECO:0000256" key="1">
    <source>
        <dbReference type="SAM" id="Phobius"/>
    </source>
</evidence>
<dbReference type="RefSeq" id="WP_126979793.1">
    <property type="nucleotide sequence ID" value="NZ_PQSP01000003.1"/>
</dbReference>
<proteinExistence type="predicted"/>
<dbReference type="EMBL" id="PQSP01000003">
    <property type="protein sequence ID" value="RUS66786.1"/>
    <property type="molecule type" value="Genomic_DNA"/>
</dbReference>
<evidence type="ECO:0000313" key="2">
    <source>
        <dbReference type="EMBL" id="RUS66786.1"/>
    </source>
</evidence>
<comment type="caution">
    <text evidence="2">The sequence shown here is derived from an EMBL/GenBank/DDBJ whole genome shotgun (WGS) entry which is preliminary data.</text>
</comment>
<name>A0A433SDM0_9BURK</name>